<keyword evidence="11" id="KW-1185">Reference proteome</keyword>
<dbReference type="Proteomes" id="UP000265120">
    <property type="component" value="Chromosome 12"/>
</dbReference>
<evidence type="ECO:0000256" key="3">
    <source>
        <dbReference type="ARBA" id="ARBA00022771"/>
    </source>
</evidence>
<evidence type="ECO:0000313" key="10">
    <source>
        <dbReference type="Ensembl" id="ENSCSEP00000013767.1"/>
    </source>
</evidence>
<name>A0A3P8VHE4_CYNSE</name>
<evidence type="ECO:0000256" key="4">
    <source>
        <dbReference type="ARBA" id="ARBA00022833"/>
    </source>
</evidence>
<dbReference type="Gene3D" id="1.20.5.4770">
    <property type="match status" value="1"/>
</dbReference>
<dbReference type="OMA" id="EVAPNQC"/>
<dbReference type="GO" id="GO:0008270">
    <property type="term" value="F:zinc ion binding"/>
    <property type="evidence" value="ECO:0007669"/>
    <property type="project" value="UniProtKB-KW"/>
</dbReference>
<dbReference type="PANTHER" id="PTHR10634">
    <property type="entry name" value="AN1-TYPE ZINC FINGER PROTEIN"/>
    <property type="match status" value="1"/>
</dbReference>
<dbReference type="Pfam" id="PF01754">
    <property type="entry name" value="zf-A20"/>
    <property type="match status" value="1"/>
</dbReference>
<dbReference type="InterPro" id="IPR050652">
    <property type="entry name" value="AN1_A20_ZnFinger"/>
</dbReference>
<dbReference type="SUPFAM" id="SSF57716">
    <property type="entry name" value="Glucocorticoid receptor-like (DNA-binding domain)"/>
    <property type="match status" value="1"/>
</dbReference>
<evidence type="ECO:0000313" key="11">
    <source>
        <dbReference type="Proteomes" id="UP000265120"/>
    </source>
</evidence>
<dbReference type="PROSITE" id="PS51039">
    <property type="entry name" value="ZF_AN1"/>
    <property type="match status" value="1"/>
</dbReference>
<dbReference type="GeneTree" id="ENSGT00940000164966"/>
<dbReference type="SMART" id="SM00154">
    <property type="entry name" value="ZnF_AN1"/>
    <property type="match status" value="1"/>
</dbReference>
<reference evidence="10" key="3">
    <citation type="submission" date="2025-09" db="UniProtKB">
        <authorList>
            <consortium name="Ensembl"/>
        </authorList>
    </citation>
    <scope>IDENTIFICATION</scope>
</reference>
<dbReference type="SUPFAM" id="SSF118310">
    <property type="entry name" value="AN1-like Zinc finger"/>
    <property type="match status" value="1"/>
</dbReference>
<feature type="domain" description="AN1-type" evidence="9">
    <location>
        <begin position="132"/>
        <end position="178"/>
    </location>
</feature>
<keyword evidence="3 6" id="KW-0863">Zinc-finger</keyword>
<dbReference type="Ensembl" id="ENSCSET00000013929.1">
    <property type="protein sequence ID" value="ENSCSEP00000013767.1"/>
    <property type="gene ID" value="ENSCSEG00000008858.1"/>
</dbReference>
<keyword evidence="1" id="KW-0597">Phosphoprotein</keyword>
<feature type="compositionally biased region" description="Polar residues" evidence="7">
    <location>
        <begin position="61"/>
        <end position="79"/>
    </location>
</feature>
<protein>
    <submittedName>
        <fullName evidence="10">Zinc finger, AN1-type domain 6</fullName>
    </submittedName>
</protein>
<dbReference type="Pfam" id="PF01428">
    <property type="entry name" value="zf-AN1"/>
    <property type="match status" value="1"/>
</dbReference>
<accession>A0A3P8VHE4</accession>
<dbReference type="SMART" id="SM00259">
    <property type="entry name" value="ZnF_A20"/>
    <property type="match status" value="1"/>
</dbReference>
<feature type="region of interest" description="Disordered" evidence="7">
    <location>
        <begin position="48"/>
        <end position="79"/>
    </location>
</feature>
<keyword evidence="2" id="KW-0479">Metal-binding</keyword>
<evidence type="ECO:0000259" key="9">
    <source>
        <dbReference type="PROSITE" id="PS51039"/>
    </source>
</evidence>
<reference evidence="10" key="2">
    <citation type="submission" date="2025-08" db="UniProtKB">
        <authorList>
            <consortium name="Ensembl"/>
        </authorList>
    </citation>
    <scope>IDENTIFICATION</scope>
</reference>
<dbReference type="InterPro" id="IPR035896">
    <property type="entry name" value="AN1-like_Znf"/>
</dbReference>
<feature type="domain" description="A20-type" evidence="8">
    <location>
        <begin position="14"/>
        <end position="48"/>
    </location>
</feature>
<evidence type="ECO:0000256" key="2">
    <source>
        <dbReference type="ARBA" id="ARBA00022723"/>
    </source>
</evidence>
<dbReference type="InterPro" id="IPR000058">
    <property type="entry name" value="Znf_AN1"/>
</dbReference>
<evidence type="ECO:0000256" key="5">
    <source>
        <dbReference type="ARBA" id="ARBA00022990"/>
    </source>
</evidence>
<dbReference type="STRING" id="244447.ENSCSEP00000013767"/>
<dbReference type="Gene3D" id="4.10.1110.10">
    <property type="entry name" value="AN1-like Zinc finger"/>
    <property type="match status" value="1"/>
</dbReference>
<evidence type="ECO:0000256" key="6">
    <source>
        <dbReference type="PROSITE-ProRule" id="PRU00449"/>
    </source>
</evidence>
<dbReference type="InParanoid" id="A0A3P8VHE4"/>
<dbReference type="FunFam" id="1.20.5.4770:FF:000001">
    <property type="entry name" value="Zinc finger AN1-type containing 6"/>
    <property type="match status" value="1"/>
</dbReference>
<dbReference type="InterPro" id="IPR002653">
    <property type="entry name" value="Znf_A20"/>
</dbReference>
<dbReference type="FunFam" id="4.10.1110.10:FF:000001">
    <property type="entry name" value="Zinc finger AN1-type containing 6"/>
    <property type="match status" value="1"/>
</dbReference>
<evidence type="ECO:0000256" key="1">
    <source>
        <dbReference type="ARBA" id="ARBA00022553"/>
    </source>
</evidence>
<dbReference type="PROSITE" id="PS51036">
    <property type="entry name" value="ZF_A20"/>
    <property type="match status" value="1"/>
</dbReference>
<sequence length="197" mass="20885">MAEEQDMTRESNQRQTPLLCSMGCGFYGNRRNNGMCSVCYKNFVQRQNGSGPAPNPPMASSAFSSTGETPPTQSLDTSAGTSLAMSSVHADSGHCSGPSTAAADMAGASASAVATSESGTTANVATATKKPKAEKARCFTCRKKVGLTGFDCRCGNVFCSLHRYSDTHNCTFDYRAEGAERLRRENPKVAGEKIQKL</sequence>
<organism evidence="10 11">
    <name type="scientific">Cynoglossus semilaevis</name>
    <name type="common">Tongue sole</name>
    <dbReference type="NCBI Taxonomy" id="244447"/>
    <lineage>
        <taxon>Eukaryota</taxon>
        <taxon>Metazoa</taxon>
        <taxon>Chordata</taxon>
        <taxon>Craniata</taxon>
        <taxon>Vertebrata</taxon>
        <taxon>Euteleostomi</taxon>
        <taxon>Actinopterygii</taxon>
        <taxon>Neopterygii</taxon>
        <taxon>Teleostei</taxon>
        <taxon>Neoteleostei</taxon>
        <taxon>Acanthomorphata</taxon>
        <taxon>Carangaria</taxon>
        <taxon>Pleuronectiformes</taxon>
        <taxon>Pleuronectoidei</taxon>
        <taxon>Cynoglossidae</taxon>
        <taxon>Cynoglossinae</taxon>
        <taxon>Cynoglossus</taxon>
    </lineage>
</organism>
<keyword evidence="5" id="KW-0007">Acetylation</keyword>
<dbReference type="GO" id="GO:0003677">
    <property type="term" value="F:DNA binding"/>
    <property type="evidence" value="ECO:0007669"/>
    <property type="project" value="InterPro"/>
</dbReference>
<keyword evidence="4" id="KW-0862">Zinc</keyword>
<evidence type="ECO:0000256" key="7">
    <source>
        <dbReference type="SAM" id="MobiDB-lite"/>
    </source>
</evidence>
<reference evidence="10 11" key="1">
    <citation type="journal article" date="2014" name="Nat. Genet.">
        <title>Whole-genome sequence of a flatfish provides insights into ZW sex chromosome evolution and adaptation to a benthic lifestyle.</title>
        <authorList>
            <person name="Chen S."/>
            <person name="Zhang G."/>
            <person name="Shao C."/>
            <person name="Huang Q."/>
            <person name="Liu G."/>
            <person name="Zhang P."/>
            <person name="Song W."/>
            <person name="An N."/>
            <person name="Chalopin D."/>
            <person name="Volff J.N."/>
            <person name="Hong Y."/>
            <person name="Li Q."/>
            <person name="Sha Z."/>
            <person name="Zhou H."/>
            <person name="Xie M."/>
            <person name="Yu Q."/>
            <person name="Liu Y."/>
            <person name="Xiang H."/>
            <person name="Wang N."/>
            <person name="Wu K."/>
            <person name="Yang C."/>
            <person name="Zhou Q."/>
            <person name="Liao X."/>
            <person name="Yang L."/>
            <person name="Hu Q."/>
            <person name="Zhang J."/>
            <person name="Meng L."/>
            <person name="Jin L."/>
            <person name="Tian Y."/>
            <person name="Lian J."/>
            <person name="Yang J."/>
            <person name="Miao G."/>
            <person name="Liu S."/>
            <person name="Liang Z."/>
            <person name="Yan F."/>
            <person name="Li Y."/>
            <person name="Sun B."/>
            <person name="Zhang H."/>
            <person name="Zhang J."/>
            <person name="Zhu Y."/>
            <person name="Du M."/>
            <person name="Zhao Y."/>
            <person name="Schartl M."/>
            <person name="Tang Q."/>
            <person name="Wang J."/>
        </authorList>
    </citation>
    <scope>NUCLEOTIDE SEQUENCE</scope>
</reference>
<dbReference type="PANTHER" id="PTHR10634:SF149">
    <property type="entry name" value="AN1-TYPE DOMAIN-CONTAINING PROTEIN-RELATED"/>
    <property type="match status" value="1"/>
</dbReference>
<evidence type="ECO:0000259" key="8">
    <source>
        <dbReference type="PROSITE" id="PS51036"/>
    </source>
</evidence>
<dbReference type="AlphaFoldDB" id="A0A3P8VHE4"/>
<proteinExistence type="predicted"/>